<evidence type="ECO:0000256" key="5">
    <source>
        <dbReference type="ARBA" id="ARBA00022801"/>
    </source>
</evidence>
<reference evidence="9" key="2">
    <citation type="submission" date="2015-01" db="EMBL/GenBank/DDBJ databases">
        <title>Evolutionary Origins and Diversification of the Mycorrhizal Mutualists.</title>
        <authorList>
            <consortium name="DOE Joint Genome Institute"/>
            <consortium name="Mycorrhizal Genomics Consortium"/>
            <person name="Kohler A."/>
            <person name="Kuo A."/>
            <person name="Nagy L.G."/>
            <person name="Floudas D."/>
            <person name="Copeland A."/>
            <person name="Barry K.W."/>
            <person name="Cichocki N."/>
            <person name="Veneault-Fourrey C."/>
            <person name="LaButti K."/>
            <person name="Lindquist E.A."/>
            <person name="Lipzen A."/>
            <person name="Lundell T."/>
            <person name="Morin E."/>
            <person name="Murat C."/>
            <person name="Riley R."/>
            <person name="Ohm R."/>
            <person name="Sun H."/>
            <person name="Tunlid A."/>
            <person name="Henrissat B."/>
            <person name="Grigoriev I.V."/>
            <person name="Hibbett D.S."/>
            <person name="Martin F."/>
        </authorList>
    </citation>
    <scope>NUCLEOTIDE SEQUENCE [LARGE SCALE GENOMIC DNA]</scope>
    <source>
        <strain evidence="9">Ve08.2h10</strain>
    </source>
</reference>
<reference evidence="8 9" key="1">
    <citation type="submission" date="2014-04" db="EMBL/GenBank/DDBJ databases">
        <authorList>
            <consortium name="DOE Joint Genome Institute"/>
            <person name="Kuo A."/>
            <person name="Kohler A."/>
            <person name="Jargeat P."/>
            <person name="Nagy L.G."/>
            <person name="Floudas D."/>
            <person name="Copeland A."/>
            <person name="Barry K.W."/>
            <person name="Cichocki N."/>
            <person name="Veneault-Fourrey C."/>
            <person name="LaButti K."/>
            <person name="Lindquist E.A."/>
            <person name="Lipzen A."/>
            <person name="Lundell T."/>
            <person name="Morin E."/>
            <person name="Murat C."/>
            <person name="Sun H."/>
            <person name="Tunlid A."/>
            <person name="Henrissat B."/>
            <person name="Grigoriev I.V."/>
            <person name="Hibbett D.S."/>
            <person name="Martin F."/>
            <person name="Nordberg H.P."/>
            <person name="Cantor M.N."/>
            <person name="Hua S.X."/>
        </authorList>
    </citation>
    <scope>NUCLEOTIDE SEQUENCE [LARGE SCALE GENOMIC DNA]</scope>
    <source>
        <strain evidence="8 9">Ve08.2h10</strain>
    </source>
</reference>
<evidence type="ECO:0000256" key="4">
    <source>
        <dbReference type="ARBA" id="ARBA00022759"/>
    </source>
</evidence>
<keyword evidence="9" id="KW-1185">Reference proteome</keyword>
<evidence type="ECO:0000256" key="1">
    <source>
        <dbReference type="ARBA" id="ARBA00022679"/>
    </source>
</evidence>
<dbReference type="InterPro" id="IPR043502">
    <property type="entry name" value="DNA/RNA_pol_sf"/>
</dbReference>
<dbReference type="InterPro" id="IPR041373">
    <property type="entry name" value="RT_RNaseH"/>
</dbReference>
<evidence type="ECO:0000256" key="6">
    <source>
        <dbReference type="ARBA" id="ARBA00022918"/>
    </source>
</evidence>
<accession>A0A0D0CFS0</accession>
<evidence type="ECO:0000313" key="8">
    <source>
        <dbReference type="EMBL" id="KIK74243.1"/>
    </source>
</evidence>
<dbReference type="Proteomes" id="UP000054538">
    <property type="component" value="Unassembled WGS sequence"/>
</dbReference>
<evidence type="ECO:0000313" key="9">
    <source>
        <dbReference type="Proteomes" id="UP000054538"/>
    </source>
</evidence>
<keyword evidence="6" id="KW-0695">RNA-directed DNA polymerase</keyword>
<keyword evidence="2" id="KW-0548">Nucleotidyltransferase</keyword>
<dbReference type="Pfam" id="PF17917">
    <property type="entry name" value="RT_RNaseH"/>
    <property type="match status" value="1"/>
</dbReference>
<proteinExistence type="predicted"/>
<dbReference type="STRING" id="930991.A0A0D0CFS0"/>
<evidence type="ECO:0000256" key="3">
    <source>
        <dbReference type="ARBA" id="ARBA00022722"/>
    </source>
</evidence>
<sequence>MQHLKDEIAKSPTLRFILLQLGEDGKHYPNRIGSITLNEVESCYSQVKLELYGLFRALHAVHVYTFRIANFTVELDAKYVKGMINNPDLQPNTTINRWIAGILLFSFKLVHVPAEKHAGLDGLSCRPWADTDPPILDDH</sequence>
<dbReference type="HOGENOM" id="CLU_1687207_0_0_1"/>
<keyword evidence="1" id="KW-0808">Transferase</keyword>
<protein>
    <recommendedName>
        <fullName evidence="7">Reverse transcriptase RNase H-like domain-containing protein</fullName>
    </recommendedName>
</protein>
<dbReference type="AlphaFoldDB" id="A0A0D0CFS0"/>
<dbReference type="GO" id="GO:0016787">
    <property type="term" value="F:hydrolase activity"/>
    <property type="evidence" value="ECO:0007669"/>
    <property type="project" value="UniProtKB-KW"/>
</dbReference>
<organism evidence="8 9">
    <name type="scientific">Paxillus rubicundulus Ve08.2h10</name>
    <dbReference type="NCBI Taxonomy" id="930991"/>
    <lineage>
        <taxon>Eukaryota</taxon>
        <taxon>Fungi</taxon>
        <taxon>Dikarya</taxon>
        <taxon>Basidiomycota</taxon>
        <taxon>Agaricomycotina</taxon>
        <taxon>Agaricomycetes</taxon>
        <taxon>Agaricomycetidae</taxon>
        <taxon>Boletales</taxon>
        <taxon>Paxilineae</taxon>
        <taxon>Paxillaceae</taxon>
        <taxon>Paxillus</taxon>
    </lineage>
</organism>
<evidence type="ECO:0000259" key="7">
    <source>
        <dbReference type="Pfam" id="PF17917"/>
    </source>
</evidence>
<evidence type="ECO:0000256" key="2">
    <source>
        <dbReference type="ARBA" id="ARBA00022695"/>
    </source>
</evidence>
<dbReference type="InParanoid" id="A0A0D0CFS0"/>
<keyword evidence="5" id="KW-0378">Hydrolase</keyword>
<gene>
    <name evidence="8" type="ORF">PAXRUDRAFT_176330</name>
</gene>
<keyword evidence="3" id="KW-0540">Nuclease</keyword>
<keyword evidence="4" id="KW-0255">Endonuclease</keyword>
<dbReference type="GO" id="GO:0004519">
    <property type="term" value="F:endonuclease activity"/>
    <property type="evidence" value="ECO:0007669"/>
    <property type="project" value="UniProtKB-KW"/>
</dbReference>
<dbReference type="OrthoDB" id="2691655at2759"/>
<dbReference type="EMBL" id="KN829039">
    <property type="protein sequence ID" value="KIK74243.1"/>
    <property type="molecule type" value="Genomic_DNA"/>
</dbReference>
<dbReference type="GO" id="GO:0003964">
    <property type="term" value="F:RNA-directed DNA polymerase activity"/>
    <property type="evidence" value="ECO:0007669"/>
    <property type="project" value="UniProtKB-KW"/>
</dbReference>
<name>A0A0D0CFS0_9AGAM</name>
<feature type="domain" description="Reverse transcriptase RNase H-like" evidence="7">
    <location>
        <begin position="14"/>
        <end position="100"/>
    </location>
</feature>
<dbReference type="SUPFAM" id="SSF56672">
    <property type="entry name" value="DNA/RNA polymerases"/>
    <property type="match status" value="1"/>
</dbReference>